<evidence type="ECO:0000313" key="3">
    <source>
        <dbReference type="Proteomes" id="UP000324222"/>
    </source>
</evidence>
<evidence type="ECO:0000256" key="1">
    <source>
        <dbReference type="SAM" id="MobiDB-lite"/>
    </source>
</evidence>
<dbReference type="AlphaFoldDB" id="A0A5B7JXF9"/>
<proteinExistence type="predicted"/>
<comment type="caution">
    <text evidence="2">The sequence shown here is derived from an EMBL/GenBank/DDBJ whole genome shotgun (WGS) entry which is preliminary data.</text>
</comment>
<dbReference type="EMBL" id="VSRR010132678">
    <property type="protein sequence ID" value="MPD02692.1"/>
    <property type="molecule type" value="Genomic_DNA"/>
</dbReference>
<accession>A0A5B7JXF9</accession>
<organism evidence="2 3">
    <name type="scientific">Portunus trituberculatus</name>
    <name type="common">Swimming crab</name>
    <name type="synonym">Neptunus trituberculatus</name>
    <dbReference type="NCBI Taxonomy" id="210409"/>
    <lineage>
        <taxon>Eukaryota</taxon>
        <taxon>Metazoa</taxon>
        <taxon>Ecdysozoa</taxon>
        <taxon>Arthropoda</taxon>
        <taxon>Crustacea</taxon>
        <taxon>Multicrustacea</taxon>
        <taxon>Malacostraca</taxon>
        <taxon>Eumalacostraca</taxon>
        <taxon>Eucarida</taxon>
        <taxon>Decapoda</taxon>
        <taxon>Pleocyemata</taxon>
        <taxon>Brachyura</taxon>
        <taxon>Eubrachyura</taxon>
        <taxon>Portunoidea</taxon>
        <taxon>Portunidae</taxon>
        <taxon>Portuninae</taxon>
        <taxon>Portunus</taxon>
    </lineage>
</organism>
<reference evidence="2 3" key="1">
    <citation type="submission" date="2019-05" db="EMBL/GenBank/DDBJ databases">
        <title>Another draft genome of Portunus trituberculatus and its Hox gene families provides insights of decapod evolution.</title>
        <authorList>
            <person name="Jeong J.-H."/>
            <person name="Song I."/>
            <person name="Kim S."/>
            <person name="Choi T."/>
            <person name="Kim D."/>
            <person name="Ryu S."/>
            <person name="Kim W."/>
        </authorList>
    </citation>
    <scope>NUCLEOTIDE SEQUENCE [LARGE SCALE GENOMIC DNA]</scope>
    <source>
        <tissue evidence="2">Muscle</tissue>
    </source>
</reference>
<feature type="compositionally biased region" description="Pro residues" evidence="1">
    <location>
        <begin position="84"/>
        <end position="93"/>
    </location>
</feature>
<evidence type="ECO:0000313" key="2">
    <source>
        <dbReference type="EMBL" id="MPD02692.1"/>
    </source>
</evidence>
<feature type="compositionally biased region" description="Basic and acidic residues" evidence="1">
    <location>
        <begin position="54"/>
        <end position="64"/>
    </location>
</feature>
<protein>
    <submittedName>
        <fullName evidence="2">Uncharacterized protein</fullName>
    </submittedName>
</protein>
<sequence length="93" mass="10035">MLAPAVDTSRGTHALPSPPCEDPKDALVCRGRESECGSTVAPLLPPLRLSAASPHEDSSRDQLLRHQSACQRLPSRRGKRTGIIPPPGQQFPY</sequence>
<feature type="region of interest" description="Disordered" evidence="1">
    <location>
        <begin position="1"/>
        <end position="23"/>
    </location>
</feature>
<gene>
    <name evidence="2" type="ORF">E2C01_098288</name>
</gene>
<keyword evidence="3" id="KW-1185">Reference proteome</keyword>
<dbReference type="Proteomes" id="UP000324222">
    <property type="component" value="Unassembled WGS sequence"/>
</dbReference>
<name>A0A5B7JXF9_PORTR</name>
<feature type="region of interest" description="Disordered" evidence="1">
    <location>
        <begin position="47"/>
        <end position="93"/>
    </location>
</feature>